<protein>
    <submittedName>
        <fullName evidence="1">Aspartyl/asparaginyl beta-hydroxylase domain-containing protein</fullName>
    </submittedName>
</protein>
<evidence type="ECO:0000313" key="1">
    <source>
        <dbReference type="EMBL" id="MBK1867552.1"/>
    </source>
</evidence>
<gene>
    <name evidence="1" type="ORF">JHL16_14435</name>
</gene>
<reference evidence="1" key="1">
    <citation type="submission" date="2021-01" db="EMBL/GenBank/DDBJ databases">
        <authorList>
            <person name="Sun Q."/>
        </authorList>
    </citation>
    <scope>NUCLEOTIDE SEQUENCE</scope>
    <source>
        <strain evidence="1">YIM B02566</strain>
    </source>
</reference>
<dbReference type="EMBL" id="JAENHL010000007">
    <property type="protein sequence ID" value="MBK1867552.1"/>
    <property type="molecule type" value="Genomic_DNA"/>
</dbReference>
<name>A0ACC5R4F7_9HYPH</name>
<sequence length="269" mass="31448">MANTEMSLGDKLKKGRRKRVKRFGKNLIRSLADFLGRQSLVGDMPIHDNKDFPFLKPFVDNWEGIRAEVVEILKHREAVPLFQDVSPDQMRIAKGNNWRTFILFGFGDKLEKNCKQAPLTTKTLESIPNLQTAWFSILGPGYHIPAHRGVTKGILRSHLGLIIPKDAEKCRIRVGEKIQVWRPGEIFVFDDTYEHEVWNDTEDERVILLFDFDRPMKFWGRTLNKTFVKLLKLTAYYQEPKKNMQTMEERFEAATRRADQNLEKMSDHD</sequence>
<organism evidence="1 2">
    <name type="scientific">Taklimakanibacter albus</name>
    <dbReference type="NCBI Taxonomy" id="2800327"/>
    <lineage>
        <taxon>Bacteria</taxon>
        <taxon>Pseudomonadati</taxon>
        <taxon>Pseudomonadota</taxon>
        <taxon>Alphaproteobacteria</taxon>
        <taxon>Hyphomicrobiales</taxon>
        <taxon>Aestuariivirgaceae</taxon>
        <taxon>Taklimakanibacter</taxon>
    </lineage>
</organism>
<dbReference type="Proteomes" id="UP000616151">
    <property type="component" value="Unassembled WGS sequence"/>
</dbReference>
<proteinExistence type="predicted"/>
<accession>A0ACC5R4F7</accession>
<comment type="caution">
    <text evidence="1">The sequence shown here is derived from an EMBL/GenBank/DDBJ whole genome shotgun (WGS) entry which is preliminary data.</text>
</comment>
<keyword evidence="2" id="KW-1185">Reference proteome</keyword>
<evidence type="ECO:0000313" key="2">
    <source>
        <dbReference type="Proteomes" id="UP000616151"/>
    </source>
</evidence>